<evidence type="ECO:0000256" key="7">
    <source>
        <dbReference type="ARBA" id="ARBA00023136"/>
    </source>
</evidence>
<name>A0A023AZ04_GRENI</name>
<proteinExistence type="inferred from homology"/>
<dbReference type="GO" id="GO:0005789">
    <property type="term" value="C:endoplasmic reticulum membrane"/>
    <property type="evidence" value="ECO:0007669"/>
    <property type="project" value="UniProtKB-SubCell"/>
</dbReference>
<feature type="transmembrane region" description="Helical" evidence="10">
    <location>
        <begin position="72"/>
        <end position="95"/>
    </location>
</feature>
<keyword evidence="7 10" id="KW-0472">Membrane</keyword>
<feature type="transmembrane region" description="Helical" evidence="10">
    <location>
        <begin position="351"/>
        <end position="372"/>
    </location>
</feature>
<evidence type="ECO:0000256" key="4">
    <source>
        <dbReference type="ARBA" id="ARBA00022692"/>
    </source>
</evidence>
<evidence type="ECO:0000256" key="5">
    <source>
        <dbReference type="ARBA" id="ARBA00022824"/>
    </source>
</evidence>
<dbReference type="GO" id="GO:0034203">
    <property type="term" value="P:glycolipid translocation"/>
    <property type="evidence" value="ECO:0007669"/>
    <property type="project" value="TreeGrafter"/>
</dbReference>
<keyword evidence="5" id="KW-0256">Endoplasmic reticulum</keyword>
<evidence type="ECO:0000256" key="6">
    <source>
        <dbReference type="ARBA" id="ARBA00022989"/>
    </source>
</evidence>
<keyword evidence="4 10" id="KW-0812">Transmembrane</keyword>
<evidence type="ECO:0000256" key="1">
    <source>
        <dbReference type="ARBA" id="ARBA00004477"/>
    </source>
</evidence>
<dbReference type="GO" id="GO:0006488">
    <property type="term" value="P:dolichol-linked oligosaccharide biosynthetic process"/>
    <property type="evidence" value="ECO:0007669"/>
    <property type="project" value="InterPro"/>
</dbReference>
<dbReference type="GeneID" id="22915772"/>
<reference evidence="11" key="1">
    <citation type="submission" date="2013-12" db="EMBL/GenBank/DDBJ databases">
        <authorList>
            <person name="Omoto C.K."/>
            <person name="Sibley D."/>
            <person name="Venepally P."/>
            <person name="Hadjithomas M."/>
            <person name="Karamycheva S."/>
            <person name="Brunk B."/>
            <person name="Roos D."/>
            <person name="Caler E."/>
            <person name="Lorenzi H."/>
        </authorList>
    </citation>
    <scope>NUCLEOTIDE SEQUENCE</scope>
</reference>
<gene>
    <name evidence="11" type="ORF">GNI_167770</name>
</gene>
<feature type="transmembrane region" description="Helical" evidence="10">
    <location>
        <begin position="414"/>
        <end position="441"/>
    </location>
</feature>
<comment type="similarity">
    <text evidence="3">Belongs to the RFT1 family.</text>
</comment>
<feature type="transmembrane region" description="Helical" evidence="10">
    <location>
        <begin position="491"/>
        <end position="512"/>
    </location>
</feature>
<keyword evidence="12" id="KW-1185">Reference proteome</keyword>
<dbReference type="PANTHER" id="PTHR13117:SF5">
    <property type="entry name" value="PROTEIN RFT1 HOMOLOG"/>
    <property type="match status" value="1"/>
</dbReference>
<evidence type="ECO:0000256" key="10">
    <source>
        <dbReference type="SAM" id="Phobius"/>
    </source>
</evidence>
<evidence type="ECO:0000313" key="12">
    <source>
        <dbReference type="Proteomes" id="UP000019763"/>
    </source>
</evidence>
<evidence type="ECO:0000256" key="8">
    <source>
        <dbReference type="ARBA" id="ARBA00044793"/>
    </source>
</evidence>
<evidence type="ECO:0000256" key="2">
    <source>
        <dbReference type="ARBA" id="ARBA00004922"/>
    </source>
</evidence>
<comment type="caution">
    <text evidence="11">The sequence shown here is derived from an EMBL/GenBank/DDBJ whole genome shotgun (WGS) entry which is preliminary data.</text>
</comment>
<feature type="transmembrane region" description="Helical" evidence="10">
    <location>
        <begin position="462"/>
        <end position="479"/>
    </location>
</feature>
<comment type="function">
    <text evidence="9">Intramembrane glycolipid transporter that operates in the biosynthetic pathway of dolichol-linked oligosaccharides, the glycan precursors employed in protein asparagine (N)-glycosylation. The sequential addition of sugars to dolichol pyrophosphate produces dolichol-linked oligosaccharides containing fourteen sugars, including two GlcNAcs, nine mannoses and three glucoses. Once assembled, the oligosaccharide is transferred from the lipid to nascent proteins by oligosaccharyltransferases. The assembly of dolichol-linked oligosaccharides begins on the cytosolic side of the endoplasmic reticulum membrane and finishes in its lumen. RFT1 could mediate the translocation of the cytosolically oriented intermediate DolPP-GlcNAc2Man5, produced by ALG11, into the ER lumen where dolichol-linked oligosaccharides assembly continues. However, the intramembrane lipid transporter activity could not be confirmed in vitro.</text>
</comment>
<organism evidence="11 12">
    <name type="scientific">Gregarina niphandrodes</name>
    <name type="common">Septate eugregarine</name>
    <dbReference type="NCBI Taxonomy" id="110365"/>
    <lineage>
        <taxon>Eukaryota</taxon>
        <taxon>Sar</taxon>
        <taxon>Alveolata</taxon>
        <taxon>Apicomplexa</taxon>
        <taxon>Conoidasida</taxon>
        <taxon>Gregarinasina</taxon>
        <taxon>Eugregarinorida</taxon>
        <taxon>Gregarinidae</taxon>
        <taxon>Gregarina</taxon>
    </lineage>
</organism>
<comment type="subcellular location">
    <subcellularLocation>
        <location evidence="1">Endoplasmic reticulum membrane</location>
        <topology evidence="1">Multi-pass membrane protein</topology>
    </subcellularLocation>
</comment>
<evidence type="ECO:0000313" key="11">
    <source>
        <dbReference type="EMBL" id="EZG43545.1"/>
    </source>
</evidence>
<accession>A0A023AZ04</accession>
<dbReference type="PANTHER" id="PTHR13117">
    <property type="entry name" value="ENDOPLASMIC RETICULUM MULTISPAN TRANSMEMBRANE PROTEIN-RELATED"/>
    <property type="match status" value="1"/>
</dbReference>
<dbReference type="EMBL" id="AFNH02001254">
    <property type="protein sequence ID" value="EZG43545.1"/>
    <property type="molecule type" value="Genomic_DNA"/>
</dbReference>
<dbReference type="Proteomes" id="UP000019763">
    <property type="component" value="Unassembled WGS sequence"/>
</dbReference>
<protein>
    <recommendedName>
        <fullName evidence="8">Man(5)GlcNAc(2)-PP-dolichol translocation protein RFT1</fullName>
    </recommendedName>
</protein>
<feature type="transmembrane region" description="Helical" evidence="10">
    <location>
        <begin position="6"/>
        <end position="25"/>
    </location>
</feature>
<sequence length="522" mass="57347">MNVIELWVYSFGIKVTGLVSNVILVNAVSLEAYGLQNVTISFISNSLSWIRAEFGRTLLQKNINAPETFTALSLLAVYLTCGLAAVIWCVGSMWIPRVAASFVRSYVSSLALYSAAAVIDSLTESGHVTVCATSGGIEFIARLESQSQAATNLLTLFTVTASRIVCPSSIDRNYILAGAVCRLLSSIWQHYKVGRYYLAKERRLDEERQEQVHHPFLLELNGILKFKGKSLRQAKKAILCEGRNSLQKFITVEGDKLAMMRLSGRTVGAIGSAQTLGSIVVRVFFAPTEAGIRAHYCLFDKYETINLHSFKEATKLQVSLGALSTLFGFYFAVPALRVIRGTAFKYLESEALAYHSLLLLPLSVSGLTDGILHVVDKTGTDYGLLQSIVFAAWLLGASSLWLTSGSSSNKDQVVHWFVFTGFVQLVRLFGSIHILGLRLGFGLGLRSAKGTLDNLFHPISRKVTVFSLVWGIVVLPVIFRIVRSILEPIVLFNRVDVFPCGIGLVSASLMFIQIRSIALRSQ</sequence>
<keyword evidence="6 10" id="KW-1133">Transmembrane helix</keyword>
<feature type="transmembrane region" description="Helical" evidence="10">
    <location>
        <begin position="384"/>
        <end position="402"/>
    </location>
</feature>
<dbReference type="AlphaFoldDB" id="A0A023AZ04"/>
<dbReference type="InterPro" id="IPR007594">
    <property type="entry name" value="RFT1"/>
</dbReference>
<evidence type="ECO:0000256" key="9">
    <source>
        <dbReference type="ARBA" id="ARBA00045912"/>
    </source>
</evidence>
<dbReference type="VEuPathDB" id="CryptoDB:GNI_167770"/>
<evidence type="ECO:0000256" key="3">
    <source>
        <dbReference type="ARBA" id="ARBA00010288"/>
    </source>
</evidence>
<comment type="pathway">
    <text evidence="2">Protein modification; protein glycosylation.</text>
</comment>
<dbReference type="RefSeq" id="XP_011133230.1">
    <property type="nucleotide sequence ID" value="XM_011134928.1"/>
</dbReference>
<feature type="transmembrane region" description="Helical" evidence="10">
    <location>
        <begin position="318"/>
        <end position="339"/>
    </location>
</feature>